<evidence type="ECO:0000256" key="4">
    <source>
        <dbReference type="ARBA" id="ARBA00022475"/>
    </source>
</evidence>
<dbReference type="SUPFAM" id="SSF161098">
    <property type="entry name" value="MetI-like"/>
    <property type="match status" value="1"/>
</dbReference>
<protein>
    <submittedName>
        <fullName evidence="10">ABC transporter permease</fullName>
    </submittedName>
</protein>
<feature type="transmembrane region" description="Helical" evidence="8">
    <location>
        <begin position="7"/>
        <end position="29"/>
    </location>
</feature>
<evidence type="ECO:0000256" key="7">
    <source>
        <dbReference type="ARBA" id="ARBA00023136"/>
    </source>
</evidence>
<evidence type="ECO:0000256" key="5">
    <source>
        <dbReference type="ARBA" id="ARBA00022692"/>
    </source>
</evidence>
<sequence length="280" mass="31385">MSKKTVLFLLAPSVLILLGLFVIPLIVVLNNSILDESGRITFQHYLLYFKDQHYLSITIRSIKISLIATFITLLVGYFIAYFITKYIKSKKIKRIAYIVIISPLFTSAVVRSFGWMVILGNNGFINKTLLGLGIISQPLRLLYNETGIIIGLVYILAPFMILSITTVLENIDSRLEEAASDLGLDRLQTFLKVTLPLTVPGILAGSVMVFSLAISAYVTPAMLSGGRIQLIATVIYEQMMQVFNYQFGSAIAFVVLIFSFLIIGLNHYLLRSDWIEEGRR</sequence>
<evidence type="ECO:0000256" key="8">
    <source>
        <dbReference type="RuleBase" id="RU363032"/>
    </source>
</evidence>
<dbReference type="InterPro" id="IPR000515">
    <property type="entry name" value="MetI-like"/>
</dbReference>
<dbReference type="PROSITE" id="PS50928">
    <property type="entry name" value="ABC_TM1"/>
    <property type="match status" value="1"/>
</dbReference>
<dbReference type="RefSeq" id="WP_144478302.1">
    <property type="nucleotide sequence ID" value="NZ_VNKI01000004.1"/>
</dbReference>
<comment type="subcellular location">
    <subcellularLocation>
        <location evidence="1 8">Cell membrane</location>
        <topology evidence="1 8">Multi-pass membrane protein</topology>
    </subcellularLocation>
</comment>
<dbReference type="PANTHER" id="PTHR42929">
    <property type="entry name" value="INNER MEMBRANE ABC TRANSPORTER PERMEASE PROTEIN YDCU-RELATED-RELATED"/>
    <property type="match status" value="1"/>
</dbReference>
<evidence type="ECO:0000256" key="3">
    <source>
        <dbReference type="ARBA" id="ARBA00022448"/>
    </source>
</evidence>
<dbReference type="CDD" id="cd06261">
    <property type="entry name" value="TM_PBP2"/>
    <property type="match status" value="1"/>
</dbReference>
<feature type="transmembrane region" description="Helical" evidence="8">
    <location>
        <begin position="95"/>
        <end position="118"/>
    </location>
</feature>
<proteinExistence type="inferred from homology"/>
<dbReference type="GO" id="GO:0055085">
    <property type="term" value="P:transmembrane transport"/>
    <property type="evidence" value="ECO:0007669"/>
    <property type="project" value="InterPro"/>
</dbReference>
<name>A0A8B5Y023_9BACI</name>
<reference evidence="10 11" key="1">
    <citation type="submission" date="2019-07" db="EMBL/GenBank/DDBJ databases">
        <title>Genome assembly of Bacillus simplex strain GGC-P6A.</title>
        <authorList>
            <person name="Jennings M.E."/>
            <person name="Barton H.A."/>
        </authorList>
    </citation>
    <scope>NUCLEOTIDE SEQUENCE [LARGE SCALE GENOMIC DNA]</scope>
    <source>
        <strain evidence="10 11">GGC-P6A</strain>
    </source>
</reference>
<dbReference type="AlphaFoldDB" id="A0A8B5Y023"/>
<evidence type="ECO:0000313" key="11">
    <source>
        <dbReference type="Proteomes" id="UP000317770"/>
    </source>
</evidence>
<keyword evidence="4" id="KW-1003">Cell membrane</keyword>
<comment type="similarity">
    <text evidence="2">Belongs to the binding-protein-dependent transport system permease family. CysTW subfamily.</text>
</comment>
<dbReference type="EMBL" id="VNKI01000004">
    <property type="protein sequence ID" value="TVX81196.1"/>
    <property type="molecule type" value="Genomic_DNA"/>
</dbReference>
<dbReference type="Pfam" id="PF00528">
    <property type="entry name" value="BPD_transp_1"/>
    <property type="match status" value="1"/>
</dbReference>
<feature type="transmembrane region" description="Helical" evidence="8">
    <location>
        <begin position="247"/>
        <end position="270"/>
    </location>
</feature>
<organism evidence="10 11">
    <name type="scientific">Peribacillus simplex</name>
    <dbReference type="NCBI Taxonomy" id="1478"/>
    <lineage>
        <taxon>Bacteria</taxon>
        <taxon>Bacillati</taxon>
        <taxon>Bacillota</taxon>
        <taxon>Bacilli</taxon>
        <taxon>Bacillales</taxon>
        <taxon>Bacillaceae</taxon>
        <taxon>Peribacillus</taxon>
    </lineage>
</organism>
<dbReference type="PANTHER" id="PTHR42929:SF5">
    <property type="entry name" value="ABC TRANSPORTER PERMEASE PROTEIN"/>
    <property type="match status" value="1"/>
</dbReference>
<keyword evidence="6 8" id="KW-1133">Transmembrane helix</keyword>
<comment type="caution">
    <text evidence="10">The sequence shown here is derived from an EMBL/GenBank/DDBJ whole genome shotgun (WGS) entry which is preliminary data.</text>
</comment>
<gene>
    <name evidence="10" type="ORF">FQP34_09425</name>
</gene>
<keyword evidence="5 8" id="KW-0812">Transmembrane</keyword>
<dbReference type="Proteomes" id="UP000317770">
    <property type="component" value="Unassembled WGS sequence"/>
</dbReference>
<dbReference type="GO" id="GO:0005886">
    <property type="term" value="C:plasma membrane"/>
    <property type="evidence" value="ECO:0007669"/>
    <property type="project" value="UniProtKB-SubCell"/>
</dbReference>
<evidence type="ECO:0000256" key="6">
    <source>
        <dbReference type="ARBA" id="ARBA00022989"/>
    </source>
</evidence>
<accession>A0A8B5Y023</accession>
<evidence type="ECO:0000259" key="9">
    <source>
        <dbReference type="PROSITE" id="PS50928"/>
    </source>
</evidence>
<feature type="domain" description="ABC transmembrane type-1" evidence="9">
    <location>
        <begin position="58"/>
        <end position="266"/>
    </location>
</feature>
<keyword evidence="7 8" id="KW-0472">Membrane</keyword>
<evidence type="ECO:0000256" key="2">
    <source>
        <dbReference type="ARBA" id="ARBA00007069"/>
    </source>
</evidence>
<feature type="transmembrane region" description="Helical" evidence="8">
    <location>
        <begin position="148"/>
        <end position="168"/>
    </location>
</feature>
<dbReference type="Gene3D" id="1.10.3720.10">
    <property type="entry name" value="MetI-like"/>
    <property type="match status" value="1"/>
</dbReference>
<feature type="transmembrane region" description="Helical" evidence="8">
    <location>
        <begin position="64"/>
        <end position="83"/>
    </location>
</feature>
<evidence type="ECO:0000256" key="1">
    <source>
        <dbReference type="ARBA" id="ARBA00004651"/>
    </source>
</evidence>
<dbReference type="InterPro" id="IPR035906">
    <property type="entry name" value="MetI-like_sf"/>
</dbReference>
<feature type="transmembrane region" description="Helical" evidence="8">
    <location>
        <begin position="189"/>
        <end position="214"/>
    </location>
</feature>
<evidence type="ECO:0000313" key="10">
    <source>
        <dbReference type="EMBL" id="TVX81196.1"/>
    </source>
</evidence>
<keyword evidence="3 8" id="KW-0813">Transport</keyword>